<organism evidence="1">
    <name type="scientific">Pyrodinium bahamense</name>
    <dbReference type="NCBI Taxonomy" id="73915"/>
    <lineage>
        <taxon>Eukaryota</taxon>
        <taxon>Sar</taxon>
        <taxon>Alveolata</taxon>
        <taxon>Dinophyceae</taxon>
        <taxon>Gonyaulacales</taxon>
        <taxon>Pyrocystaceae</taxon>
        <taxon>Pyrodinium</taxon>
    </lineage>
</organism>
<accession>A0A7S0ANQ5</accession>
<dbReference type="EMBL" id="HBEG01031635">
    <property type="protein sequence ID" value="CAD8369414.1"/>
    <property type="molecule type" value="Transcribed_RNA"/>
</dbReference>
<name>A0A7S0ANQ5_9DINO</name>
<evidence type="ECO:0000313" key="1">
    <source>
        <dbReference type="EMBL" id="CAD8369414.1"/>
    </source>
</evidence>
<gene>
    <name evidence="1" type="ORF">PBAH0796_LOCUS19364</name>
</gene>
<sequence length="297" mass="30342">MQQQWPCSSAPGSAAASNGALPPGCLIGLAVVPQVPYRFVLGRVSGGHPAKVSALASLCDWAPAATAAPCAPQPSALPAPALPRVTVSAGPGLAKLAEPATAEAASPKLSRGARRRIQQRLRKKLGKLERMRMLEEEAAAAAGCTVEVAGVPTASTQGDATSLPIHACMRPARAVRGAALPQKIVPVCEIQQVARLHESKGGAVPTLDFPVTLPIPRPVPQQAAPERAQPPISLVDVSLHLPAVLQEPFSSCPPDAARAAPSLAAASCPGIPTANTFVHFPATGAAGAERPRRSLSV</sequence>
<proteinExistence type="predicted"/>
<dbReference type="AlphaFoldDB" id="A0A7S0ANQ5"/>
<reference evidence="1" key="1">
    <citation type="submission" date="2021-01" db="EMBL/GenBank/DDBJ databases">
        <authorList>
            <person name="Corre E."/>
            <person name="Pelletier E."/>
            <person name="Niang G."/>
            <person name="Scheremetjew M."/>
            <person name="Finn R."/>
            <person name="Kale V."/>
            <person name="Holt S."/>
            <person name="Cochrane G."/>
            <person name="Meng A."/>
            <person name="Brown T."/>
            <person name="Cohen L."/>
        </authorList>
    </citation>
    <scope>NUCLEOTIDE SEQUENCE</scope>
    <source>
        <strain evidence="1">Pbaha01</strain>
    </source>
</reference>
<protein>
    <submittedName>
        <fullName evidence="1">Uncharacterized protein</fullName>
    </submittedName>
</protein>